<keyword evidence="2" id="KW-1185">Reference proteome</keyword>
<evidence type="ECO:0000313" key="1">
    <source>
        <dbReference type="EMBL" id="OJT06503.1"/>
    </source>
</evidence>
<reference evidence="1 2" key="1">
    <citation type="submission" date="2016-10" db="EMBL/GenBank/DDBJ databases">
        <title>Genome sequence of the basidiomycete white-rot fungus Trametes pubescens.</title>
        <authorList>
            <person name="Makela M.R."/>
            <person name="Granchi Z."/>
            <person name="Peng M."/>
            <person name="De Vries R.P."/>
            <person name="Grigoriev I."/>
            <person name="Riley R."/>
            <person name="Hilden K."/>
        </authorList>
    </citation>
    <scope>NUCLEOTIDE SEQUENCE [LARGE SCALE GENOMIC DNA]</scope>
    <source>
        <strain evidence="1 2">FBCC735</strain>
    </source>
</reference>
<organism evidence="1 2">
    <name type="scientific">Trametes pubescens</name>
    <name type="common">White-rot fungus</name>
    <dbReference type="NCBI Taxonomy" id="154538"/>
    <lineage>
        <taxon>Eukaryota</taxon>
        <taxon>Fungi</taxon>
        <taxon>Dikarya</taxon>
        <taxon>Basidiomycota</taxon>
        <taxon>Agaricomycotina</taxon>
        <taxon>Agaricomycetes</taxon>
        <taxon>Polyporales</taxon>
        <taxon>Polyporaceae</taxon>
        <taxon>Trametes</taxon>
    </lineage>
</organism>
<dbReference type="OrthoDB" id="2754669at2759"/>
<evidence type="ECO:0000313" key="2">
    <source>
        <dbReference type="Proteomes" id="UP000184267"/>
    </source>
</evidence>
<comment type="caution">
    <text evidence="1">The sequence shown here is derived from an EMBL/GenBank/DDBJ whole genome shotgun (WGS) entry which is preliminary data.</text>
</comment>
<accession>A0A1M2VG45</accession>
<dbReference type="Proteomes" id="UP000184267">
    <property type="component" value="Unassembled WGS sequence"/>
</dbReference>
<dbReference type="EMBL" id="MNAD01001305">
    <property type="protein sequence ID" value="OJT06503.1"/>
    <property type="molecule type" value="Genomic_DNA"/>
</dbReference>
<sequence length="116" mass="13615">MAHLALLNQDILFEVFRQVGRQRWSNEERGNERDHNDAETQVLARCARVCRAFREPSLRISWEYLPPVLPLLQLLAPHFRKLEHGRNTLHTFACYTKRRTLDYPATPTMVMKTASP</sequence>
<protein>
    <submittedName>
        <fullName evidence="1">Uncharacterized protein</fullName>
    </submittedName>
</protein>
<proteinExistence type="predicted"/>
<name>A0A1M2VG45_TRAPU</name>
<gene>
    <name evidence="1" type="ORF">TRAPUB_2662</name>
</gene>
<dbReference type="AlphaFoldDB" id="A0A1M2VG45"/>